<dbReference type="SUPFAM" id="SSF55920">
    <property type="entry name" value="Creatinase/aminopeptidase"/>
    <property type="match status" value="1"/>
</dbReference>
<dbReference type="SUPFAM" id="SSF53092">
    <property type="entry name" value="Creatinase/prolidase N-terminal domain"/>
    <property type="match status" value="1"/>
</dbReference>
<dbReference type="Gene3D" id="3.40.350.10">
    <property type="entry name" value="Creatinase/prolidase N-terminal domain"/>
    <property type="match status" value="1"/>
</dbReference>
<dbReference type="InterPro" id="IPR029149">
    <property type="entry name" value="Creatin/AminoP/Spt16_N"/>
</dbReference>
<reference evidence="3 4" key="1">
    <citation type="submission" date="2019-09" db="EMBL/GenBank/DDBJ databases">
        <title>Phylogeny of genus Pseudoclavibacter and closely related genus.</title>
        <authorList>
            <person name="Li Y."/>
        </authorList>
    </citation>
    <scope>NUCLEOTIDE SEQUENCE [LARGE SCALE GENOMIC DNA]</scope>
    <source>
        <strain evidence="3 4">EGI 60007</strain>
    </source>
</reference>
<dbReference type="PANTHER" id="PTHR46112:SF2">
    <property type="entry name" value="XAA-PRO AMINOPEPTIDASE P-RELATED"/>
    <property type="match status" value="1"/>
</dbReference>
<feature type="domain" description="Peptidase M24" evidence="1">
    <location>
        <begin position="168"/>
        <end position="376"/>
    </location>
</feature>
<dbReference type="InterPro" id="IPR036005">
    <property type="entry name" value="Creatinase/aminopeptidase-like"/>
</dbReference>
<gene>
    <name evidence="3" type="ORF">F8O04_08455</name>
</gene>
<dbReference type="Pfam" id="PF00557">
    <property type="entry name" value="Peptidase_M24"/>
    <property type="match status" value="1"/>
</dbReference>
<dbReference type="Pfam" id="PF01321">
    <property type="entry name" value="Creatinase_N"/>
    <property type="match status" value="1"/>
</dbReference>
<dbReference type="InterPro" id="IPR000587">
    <property type="entry name" value="Creatinase_N"/>
</dbReference>
<evidence type="ECO:0000259" key="1">
    <source>
        <dbReference type="Pfam" id="PF00557"/>
    </source>
</evidence>
<evidence type="ECO:0000313" key="4">
    <source>
        <dbReference type="Proteomes" id="UP000431744"/>
    </source>
</evidence>
<dbReference type="EMBL" id="WBJY01000001">
    <property type="protein sequence ID" value="KAB1650212.1"/>
    <property type="molecule type" value="Genomic_DNA"/>
</dbReference>
<evidence type="ECO:0000259" key="2">
    <source>
        <dbReference type="Pfam" id="PF01321"/>
    </source>
</evidence>
<keyword evidence="4" id="KW-1185">Reference proteome</keyword>
<sequence length="396" mass="43121">MTFPPAEHRARIARAAAAARGEGFAGVVVADPANLHYLTGYNAWSFYMPQVLVIDATTAEVLFVAREMDAKGAHRTAMLEPHEVLGYPESTVHRRDTHPFVWAAQELRARGWAERFAGGRVAIEGDADFFSVRSYLSLRDGLPEWEFADGHRIISWLRVIKSDAEISLMRGAGRIVSNAMAVAVDMIAAGVPQHELVAAIWHAQIAGLPGVDGDYPAIVPMLPTGGAGDTPHLTWTASPLVEGEIVSVEIAGVHRRYHAPLARSVAIGDVPRDLDRLSGITSEGLDCTLEAIRPGRTAGEVADVYWSWLRRHGLEKNSRLGYSIGVGYPPDWGEGTISIRPEDPTVLQPNMTLHVIAGMWMSGYGCEVSESIRVTDDGVEVLTDAPRELIRRPGSR</sequence>
<proteinExistence type="predicted"/>
<organism evidence="3 4">
    <name type="scientific">Pseudoclavibacter endophyticus</name>
    <dbReference type="NCBI Taxonomy" id="1778590"/>
    <lineage>
        <taxon>Bacteria</taxon>
        <taxon>Bacillati</taxon>
        <taxon>Actinomycetota</taxon>
        <taxon>Actinomycetes</taxon>
        <taxon>Micrococcales</taxon>
        <taxon>Microbacteriaceae</taxon>
        <taxon>Pseudoclavibacter</taxon>
    </lineage>
</organism>
<comment type="caution">
    <text evidence="3">The sequence shown here is derived from an EMBL/GenBank/DDBJ whole genome shotgun (WGS) entry which is preliminary data.</text>
</comment>
<dbReference type="OrthoDB" id="9761809at2"/>
<dbReference type="InterPro" id="IPR050659">
    <property type="entry name" value="Peptidase_M24B"/>
</dbReference>
<dbReference type="PANTHER" id="PTHR46112">
    <property type="entry name" value="AMINOPEPTIDASE"/>
    <property type="match status" value="1"/>
</dbReference>
<evidence type="ECO:0000313" key="3">
    <source>
        <dbReference type="EMBL" id="KAB1650212.1"/>
    </source>
</evidence>
<dbReference type="Gene3D" id="3.90.230.10">
    <property type="entry name" value="Creatinase/methionine aminopeptidase superfamily"/>
    <property type="match status" value="1"/>
</dbReference>
<dbReference type="RefSeq" id="WP_158028796.1">
    <property type="nucleotide sequence ID" value="NZ_BMHG01000001.1"/>
</dbReference>
<name>A0A6H9WH26_9MICO</name>
<accession>A0A6H9WH26</accession>
<dbReference type="AlphaFoldDB" id="A0A6H9WH26"/>
<dbReference type="CDD" id="cd01066">
    <property type="entry name" value="APP_MetAP"/>
    <property type="match status" value="1"/>
</dbReference>
<feature type="domain" description="Creatinase N-terminal" evidence="2">
    <location>
        <begin position="11"/>
        <end position="160"/>
    </location>
</feature>
<dbReference type="InterPro" id="IPR000994">
    <property type="entry name" value="Pept_M24"/>
</dbReference>
<dbReference type="Proteomes" id="UP000431744">
    <property type="component" value="Unassembled WGS sequence"/>
</dbReference>
<protein>
    <submittedName>
        <fullName evidence="3">M24 family metallopeptidase</fullName>
    </submittedName>
</protein>